<dbReference type="RefSeq" id="WP_173143732.1">
    <property type="nucleotide sequence ID" value="NZ_CP053985.1"/>
</dbReference>
<dbReference type="AlphaFoldDB" id="A0A7D4DVU7"/>
<dbReference type="KEGG" id="apes:FOC84_06640"/>
<dbReference type="InterPro" id="IPR011095">
    <property type="entry name" value="Dala_Dala_lig_C"/>
</dbReference>
<dbReference type="SUPFAM" id="SSF56059">
    <property type="entry name" value="Glutathione synthetase ATP-binding domain-like"/>
    <property type="match status" value="1"/>
</dbReference>
<organism evidence="2 3">
    <name type="scientific">Achromobacter pestifer</name>
    <dbReference type="NCBI Taxonomy" id="1353889"/>
    <lineage>
        <taxon>Bacteria</taxon>
        <taxon>Pseudomonadati</taxon>
        <taxon>Pseudomonadota</taxon>
        <taxon>Betaproteobacteria</taxon>
        <taxon>Burkholderiales</taxon>
        <taxon>Alcaligenaceae</taxon>
        <taxon>Achromobacter</taxon>
    </lineage>
</organism>
<keyword evidence="3" id="KW-1185">Reference proteome</keyword>
<dbReference type="Gene3D" id="3.30.470.20">
    <property type="entry name" value="ATP-grasp fold, B domain"/>
    <property type="match status" value="1"/>
</dbReference>
<protein>
    <recommendedName>
        <fullName evidence="1">D-alanine--D-alanine ligase C-terminal domain-containing protein</fullName>
    </recommendedName>
</protein>
<evidence type="ECO:0000259" key="1">
    <source>
        <dbReference type="Pfam" id="PF07478"/>
    </source>
</evidence>
<dbReference type="GO" id="GO:0008716">
    <property type="term" value="F:D-alanine-D-alanine ligase activity"/>
    <property type="evidence" value="ECO:0007669"/>
    <property type="project" value="InterPro"/>
</dbReference>
<sequence length="81" mass="9300">MENNGEAKALPPVEIRVREKCIFNYDQKYIDPGAQELCPAAVPRKTSELLKKYALASHRILGVRGYSRSNFIVRFDWGIIF</sequence>
<dbReference type="EMBL" id="CP053985">
    <property type="protein sequence ID" value="QKH34645.1"/>
    <property type="molecule type" value="Genomic_DNA"/>
</dbReference>
<accession>A0A7D4DVU7</accession>
<reference evidence="2 3" key="1">
    <citation type="submission" date="2020-05" db="EMBL/GenBank/DDBJ databases">
        <title>FDA dAtabase for Regulatory Grade micrObial Sequences (FDA-ARGOS): Supporting development and validation of Infectious Disease Dx tests.</title>
        <authorList>
            <person name="Sproer C."/>
            <person name="Gronow S."/>
            <person name="Severitt S."/>
            <person name="Schroder I."/>
            <person name="Tallon L."/>
            <person name="Sadzewicz L."/>
            <person name="Zhao X."/>
            <person name="Vavikolanu K."/>
            <person name="Mehta A."/>
            <person name="Aluvathingal J."/>
            <person name="Nadendla S."/>
            <person name="Myers T."/>
            <person name="Yan Y."/>
            <person name="Sichtig H."/>
        </authorList>
    </citation>
    <scope>NUCLEOTIDE SEQUENCE [LARGE SCALE GENOMIC DNA]</scope>
    <source>
        <strain evidence="2 3">FDAARGOS_790</strain>
    </source>
</reference>
<dbReference type="Pfam" id="PF07478">
    <property type="entry name" value="Dala_Dala_lig_C"/>
    <property type="match status" value="1"/>
</dbReference>
<feature type="domain" description="D-alanine--D-alanine ligase C-terminal" evidence="1">
    <location>
        <begin position="3"/>
        <end position="76"/>
    </location>
</feature>
<evidence type="ECO:0000313" key="2">
    <source>
        <dbReference type="EMBL" id="QKH34645.1"/>
    </source>
</evidence>
<dbReference type="Proteomes" id="UP000500970">
    <property type="component" value="Chromosome"/>
</dbReference>
<gene>
    <name evidence="2" type="ORF">FOC84_06640</name>
</gene>
<evidence type="ECO:0000313" key="3">
    <source>
        <dbReference type="Proteomes" id="UP000500970"/>
    </source>
</evidence>
<name>A0A7D4DVU7_9BURK</name>
<proteinExistence type="predicted"/>